<evidence type="ECO:0000313" key="3">
    <source>
        <dbReference type="Proteomes" id="UP000063789"/>
    </source>
</evidence>
<dbReference type="AlphaFoldDB" id="A0A0N9NM07"/>
<keyword evidence="1" id="KW-0812">Transmembrane</keyword>
<feature type="transmembrane region" description="Helical" evidence="1">
    <location>
        <begin position="23"/>
        <end position="43"/>
    </location>
</feature>
<name>A0A0N9NM07_9ACTN</name>
<protein>
    <submittedName>
        <fullName evidence="2">Uncharacterized protein</fullName>
    </submittedName>
</protein>
<accession>A0A0N9NM07</accession>
<evidence type="ECO:0000313" key="2">
    <source>
        <dbReference type="EMBL" id="ALG86845.1"/>
    </source>
</evidence>
<reference evidence="3" key="1">
    <citation type="submission" date="2015-06" db="EMBL/GenBank/DDBJ databases">
        <title>Complete genome sequence and metabolic analysis of phthalate degradation pathway in Gordonia sp. QH-11.</title>
        <authorList>
            <person name="Jin D."/>
            <person name="Kong X."/>
            <person name="Bai Z."/>
        </authorList>
    </citation>
    <scope>NUCLEOTIDE SEQUENCE [LARGE SCALE GENOMIC DNA]</scope>
    <source>
        <strain evidence="3">QH-11</strain>
    </source>
</reference>
<sequence>MDRGTVLMSAGSDELQRFSFAKLVFYALGAGVLVLVVTLPIVIGLARPYPTAALCVAIGGVLLMVVAIALVSRKMMSGVQREIDRRRAEIEARKRAGNDEA</sequence>
<keyword evidence="1" id="KW-1133">Transmembrane helix</keyword>
<reference evidence="2 3" key="2">
    <citation type="journal article" date="2017" name="Int. J. Syst. Evol. Microbiol.">
        <title>Gordonia phthalatica sp. nov., a di-n-butyl phthalate-degrading bacterium isolated from activated sludge.</title>
        <authorList>
            <person name="Jin D."/>
            <person name="Kong X."/>
            <person name="Jia M."/>
            <person name="Yu X."/>
            <person name="Wang X."/>
            <person name="Zhuang X."/>
            <person name="Deng Y."/>
            <person name="Bai Z."/>
        </authorList>
    </citation>
    <scope>NUCLEOTIDE SEQUENCE [LARGE SCALE GENOMIC DNA]</scope>
    <source>
        <strain evidence="2 3">QH-11</strain>
    </source>
</reference>
<dbReference type="STRING" id="1136941.ACH46_12215"/>
<proteinExistence type="predicted"/>
<keyword evidence="1" id="KW-0472">Membrane</keyword>
<dbReference type="KEGG" id="goq:ACH46_12215"/>
<organism evidence="2 3">
    <name type="scientific">Gordonia phthalatica</name>
    <dbReference type="NCBI Taxonomy" id="1136941"/>
    <lineage>
        <taxon>Bacteria</taxon>
        <taxon>Bacillati</taxon>
        <taxon>Actinomycetota</taxon>
        <taxon>Actinomycetes</taxon>
        <taxon>Mycobacteriales</taxon>
        <taxon>Gordoniaceae</taxon>
        <taxon>Gordonia</taxon>
    </lineage>
</organism>
<dbReference type="EMBL" id="CP011853">
    <property type="protein sequence ID" value="ALG86845.1"/>
    <property type="molecule type" value="Genomic_DNA"/>
</dbReference>
<dbReference type="PATRIC" id="fig|1136941.3.peg.2490"/>
<gene>
    <name evidence="2" type="ORF">ACH46_12215</name>
</gene>
<feature type="transmembrane region" description="Helical" evidence="1">
    <location>
        <begin position="49"/>
        <end position="71"/>
    </location>
</feature>
<keyword evidence="3" id="KW-1185">Reference proteome</keyword>
<dbReference type="Proteomes" id="UP000063789">
    <property type="component" value="Chromosome"/>
</dbReference>
<evidence type="ECO:0000256" key="1">
    <source>
        <dbReference type="SAM" id="Phobius"/>
    </source>
</evidence>